<sequence>MTERAKRASRGNGPFARKAFFGKIRGIRPWAGSLGQEACFHGTFEEGVPSARDAFFVCRIFLKGRFSRRPPTRETGLPAKGSGS</sequence>
<evidence type="ECO:0000313" key="1">
    <source>
        <dbReference type="EMBL" id="KYD13275.1"/>
    </source>
</evidence>
<dbReference type="Proteomes" id="UP000075683">
    <property type="component" value="Unassembled WGS sequence"/>
</dbReference>
<name>A0A150LLZ3_9BACI</name>
<evidence type="ECO:0000313" key="2">
    <source>
        <dbReference type="Proteomes" id="UP000075683"/>
    </source>
</evidence>
<accession>A0A150LLZ3</accession>
<organism evidence="1 2">
    <name type="scientific">Caldibacillus debilis</name>
    <dbReference type="NCBI Taxonomy" id="301148"/>
    <lineage>
        <taxon>Bacteria</taxon>
        <taxon>Bacillati</taxon>
        <taxon>Bacillota</taxon>
        <taxon>Bacilli</taxon>
        <taxon>Bacillales</taxon>
        <taxon>Bacillaceae</taxon>
        <taxon>Caldibacillus</taxon>
    </lineage>
</organism>
<dbReference type="AlphaFoldDB" id="A0A150LLZ3"/>
<proteinExistence type="predicted"/>
<dbReference type="EMBL" id="LQYT01000082">
    <property type="protein sequence ID" value="KYD13275.1"/>
    <property type="molecule type" value="Genomic_DNA"/>
</dbReference>
<protein>
    <submittedName>
        <fullName evidence="1">Uncharacterized protein</fullName>
    </submittedName>
</protein>
<comment type="caution">
    <text evidence="1">The sequence shown here is derived from an EMBL/GenBank/DDBJ whole genome shotgun (WGS) entry which is preliminary data.</text>
</comment>
<gene>
    <name evidence="1" type="ORF">B4135_2938</name>
</gene>
<reference evidence="1 2" key="1">
    <citation type="submission" date="2016-01" db="EMBL/GenBank/DDBJ databases">
        <title>Draft Genome Sequences of Seven Thermophilic Sporeformers Isolated from Foods.</title>
        <authorList>
            <person name="Berendsen E.M."/>
            <person name="Wells-Bennik M.H."/>
            <person name="Krawcyk A.O."/>
            <person name="De Jong A."/>
            <person name="Holsappel S."/>
            <person name="Eijlander R.T."/>
            <person name="Kuipers O.P."/>
        </authorList>
    </citation>
    <scope>NUCLEOTIDE SEQUENCE [LARGE SCALE GENOMIC DNA]</scope>
    <source>
        <strain evidence="1 2">B4135</strain>
    </source>
</reference>
<dbReference type="STRING" id="301148.B4135_2938"/>